<accession>A0AAD8RET1</accession>
<dbReference type="PANTHER" id="PTHR22726">
    <property type="entry name" value="METALLOENDOPEPTIDASE OMA1"/>
    <property type="match status" value="1"/>
</dbReference>
<dbReference type="GO" id="GO:0004222">
    <property type="term" value="F:metalloendopeptidase activity"/>
    <property type="evidence" value="ECO:0007669"/>
    <property type="project" value="InterPro"/>
</dbReference>
<dbReference type="GO" id="GO:0046872">
    <property type="term" value="F:metal ion binding"/>
    <property type="evidence" value="ECO:0007669"/>
    <property type="project" value="UniProtKB-KW"/>
</dbReference>
<sequence length="406" mass="46566">MNYILRRTGSDLFRLLKRYSYKPAFRPKPAPPLQIATRHYHVYPQRSEITAPSRALVLTRQCPAIRRLLAPLVRTWIPHCRYQASPPRPELIHFTRGVGGLPWFLDWRKVAARFLLPGAAAIAAYYCSLEAVPYTHRTHFIFLPPRFERWLGELLFDNTKEDEADKILPPDHDESVRLRRLTSEIVGAAERTLAVPPVQQDEHMWITKRCRNHVKVPSMTRHLDGLDWEVIVIEDDTVNAMCLPGGKIMVYTGFLHHFKTDAEVAAVLGHEVGHVIARHTAEKASKSLVSMFMRTGIRQFFDNPRLVKYVSKFLQELPLSRRLEIEADHIGMLLLAAAGFDPYIAIEVQEKLGKLGGDSELQNYFSTHPSSKKRTKYLLKDKVMEEALELRRESSVSKAEKASSWS</sequence>
<keyword evidence="1 6" id="KW-0645">Protease</keyword>
<evidence type="ECO:0000256" key="4">
    <source>
        <dbReference type="ARBA" id="ARBA00022833"/>
    </source>
</evidence>
<evidence type="ECO:0000256" key="6">
    <source>
        <dbReference type="RuleBase" id="RU003983"/>
    </source>
</evidence>
<dbReference type="AlphaFoldDB" id="A0AAD8RET1"/>
<evidence type="ECO:0000256" key="5">
    <source>
        <dbReference type="ARBA" id="ARBA00023049"/>
    </source>
</evidence>
<dbReference type="CDD" id="cd07331">
    <property type="entry name" value="M48C_Oma1_like"/>
    <property type="match status" value="1"/>
</dbReference>
<dbReference type="GO" id="GO:0016020">
    <property type="term" value="C:membrane"/>
    <property type="evidence" value="ECO:0007669"/>
    <property type="project" value="TreeGrafter"/>
</dbReference>
<dbReference type="GO" id="GO:0004197">
    <property type="term" value="F:cysteine-type endopeptidase activity"/>
    <property type="evidence" value="ECO:0007669"/>
    <property type="project" value="InterPro"/>
</dbReference>
<comment type="caution">
    <text evidence="8">The sequence shown here is derived from an EMBL/GenBank/DDBJ whole genome shotgun (WGS) entry which is preliminary data.</text>
</comment>
<dbReference type="PANTHER" id="PTHR22726:SF26">
    <property type="entry name" value="PEPTIDASE M48 DOMAIN-CONTAINING PROTEIN"/>
    <property type="match status" value="1"/>
</dbReference>
<evidence type="ECO:0000259" key="7">
    <source>
        <dbReference type="PROSITE" id="PS50208"/>
    </source>
</evidence>
<keyword evidence="9" id="KW-1185">Reference proteome</keyword>
<reference evidence="8" key="1">
    <citation type="submission" date="2023-07" db="EMBL/GenBank/DDBJ databases">
        <title>A chromosome-level genome assembly of Lolium multiflorum.</title>
        <authorList>
            <person name="Chen Y."/>
            <person name="Copetti D."/>
            <person name="Kolliker R."/>
            <person name="Studer B."/>
        </authorList>
    </citation>
    <scope>NUCLEOTIDE SEQUENCE</scope>
    <source>
        <strain evidence="8">02402/16</strain>
        <tissue evidence="8">Leaf</tissue>
    </source>
</reference>
<evidence type="ECO:0000256" key="3">
    <source>
        <dbReference type="ARBA" id="ARBA00022801"/>
    </source>
</evidence>
<name>A0AAD8RET1_LOLMU</name>
<dbReference type="Proteomes" id="UP001231189">
    <property type="component" value="Unassembled WGS sequence"/>
</dbReference>
<evidence type="ECO:0000256" key="2">
    <source>
        <dbReference type="ARBA" id="ARBA00022723"/>
    </source>
</evidence>
<dbReference type="GO" id="GO:0051603">
    <property type="term" value="P:proteolysis involved in protein catabolic process"/>
    <property type="evidence" value="ECO:0007669"/>
    <property type="project" value="TreeGrafter"/>
</dbReference>
<dbReference type="Gene3D" id="3.30.2010.10">
    <property type="entry name" value="Metalloproteases ('zincins'), catalytic domain"/>
    <property type="match status" value="1"/>
</dbReference>
<dbReference type="PROSITE" id="PS50208">
    <property type="entry name" value="CASPASE_P20"/>
    <property type="match status" value="1"/>
</dbReference>
<evidence type="ECO:0000313" key="9">
    <source>
        <dbReference type="Proteomes" id="UP001231189"/>
    </source>
</evidence>
<comment type="similarity">
    <text evidence="6">Belongs to the peptidase M48 family.</text>
</comment>
<keyword evidence="5 6" id="KW-0482">Metalloprotease</keyword>
<keyword evidence="4 6" id="KW-0862">Zinc</keyword>
<protein>
    <recommendedName>
        <fullName evidence="7">Caspase family p20 domain-containing protein</fullName>
    </recommendedName>
</protein>
<dbReference type="EMBL" id="JAUUTY010000006">
    <property type="protein sequence ID" value="KAK1619486.1"/>
    <property type="molecule type" value="Genomic_DNA"/>
</dbReference>
<evidence type="ECO:0000313" key="8">
    <source>
        <dbReference type="EMBL" id="KAK1619486.1"/>
    </source>
</evidence>
<keyword evidence="3 6" id="KW-0378">Hydrolase</keyword>
<comment type="cofactor">
    <cofactor evidence="6">
        <name>Zn(2+)</name>
        <dbReference type="ChEBI" id="CHEBI:29105"/>
    </cofactor>
    <text evidence="6">Binds 1 zinc ion per subunit.</text>
</comment>
<dbReference type="InterPro" id="IPR001915">
    <property type="entry name" value="Peptidase_M48"/>
</dbReference>
<proteinExistence type="inferred from homology"/>
<feature type="domain" description="Caspase family p20" evidence="7">
    <location>
        <begin position="190"/>
        <end position="307"/>
    </location>
</feature>
<evidence type="ECO:0000256" key="1">
    <source>
        <dbReference type="ARBA" id="ARBA00022670"/>
    </source>
</evidence>
<organism evidence="8 9">
    <name type="scientific">Lolium multiflorum</name>
    <name type="common">Italian ryegrass</name>
    <name type="synonym">Lolium perenne subsp. multiflorum</name>
    <dbReference type="NCBI Taxonomy" id="4521"/>
    <lineage>
        <taxon>Eukaryota</taxon>
        <taxon>Viridiplantae</taxon>
        <taxon>Streptophyta</taxon>
        <taxon>Embryophyta</taxon>
        <taxon>Tracheophyta</taxon>
        <taxon>Spermatophyta</taxon>
        <taxon>Magnoliopsida</taxon>
        <taxon>Liliopsida</taxon>
        <taxon>Poales</taxon>
        <taxon>Poaceae</taxon>
        <taxon>BOP clade</taxon>
        <taxon>Pooideae</taxon>
        <taxon>Poodae</taxon>
        <taxon>Poeae</taxon>
        <taxon>Poeae Chloroplast Group 2 (Poeae type)</taxon>
        <taxon>Loliodinae</taxon>
        <taxon>Loliinae</taxon>
        <taxon>Lolium</taxon>
    </lineage>
</organism>
<keyword evidence="2" id="KW-0479">Metal-binding</keyword>
<dbReference type="InterPro" id="IPR001309">
    <property type="entry name" value="Pept_C14_p20"/>
</dbReference>
<dbReference type="Pfam" id="PF01435">
    <property type="entry name" value="Peptidase_M48"/>
    <property type="match status" value="1"/>
</dbReference>
<gene>
    <name evidence="8" type="ORF">QYE76_025003</name>
</gene>
<dbReference type="InterPro" id="IPR051156">
    <property type="entry name" value="Mito/Outer_Membr_Metalloprot"/>
</dbReference>